<reference evidence="8" key="1">
    <citation type="journal article" date="2014" name="Int. J. Syst. Evol. Microbiol.">
        <title>Complete genome sequence of Corynebacterium casei LMG S-19264T (=DSM 44701T), isolated from a smear-ripened cheese.</title>
        <authorList>
            <consortium name="US DOE Joint Genome Institute (JGI-PGF)"/>
            <person name="Walter F."/>
            <person name="Albersmeier A."/>
            <person name="Kalinowski J."/>
            <person name="Ruckert C."/>
        </authorList>
    </citation>
    <scope>NUCLEOTIDE SEQUENCE</scope>
    <source>
        <strain evidence="8">JCM 4335</strain>
    </source>
</reference>
<dbReference type="PROSITE" id="PS51755">
    <property type="entry name" value="OMPR_PHOB"/>
    <property type="match status" value="1"/>
</dbReference>
<dbReference type="Pfam" id="PF13176">
    <property type="entry name" value="TPR_7"/>
    <property type="match status" value="1"/>
</dbReference>
<dbReference type="Pfam" id="PF13424">
    <property type="entry name" value="TPR_12"/>
    <property type="match status" value="1"/>
</dbReference>
<comment type="caution">
    <text evidence="8">The sequence shown here is derived from an EMBL/GenBank/DDBJ whole genome shotgun (WGS) entry which is preliminary data.</text>
</comment>
<reference evidence="8" key="2">
    <citation type="submission" date="2020-09" db="EMBL/GenBank/DDBJ databases">
        <authorList>
            <person name="Sun Q."/>
            <person name="Ohkuma M."/>
        </authorList>
    </citation>
    <scope>NUCLEOTIDE SEQUENCE</scope>
    <source>
        <strain evidence="8">JCM 4335</strain>
    </source>
</reference>
<keyword evidence="2" id="KW-0902">Two-component regulatory system</keyword>
<comment type="similarity">
    <text evidence="1">Belongs to the AfsR/DnrI/RedD regulatory family.</text>
</comment>
<dbReference type="GO" id="GO:0043531">
    <property type="term" value="F:ADP binding"/>
    <property type="evidence" value="ECO:0007669"/>
    <property type="project" value="InterPro"/>
</dbReference>
<evidence type="ECO:0000256" key="3">
    <source>
        <dbReference type="ARBA" id="ARBA00023015"/>
    </source>
</evidence>
<evidence type="ECO:0000313" key="8">
    <source>
        <dbReference type="EMBL" id="GGP97529.1"/>
    </source>
</evidence>
<dbReference type="InterPro" id="IPR027417">
    <property type="entry name" value="P-loop_NTPase"/>
</dbReference>
<dbReference type="PRINTS" id="PR00364">
    <property type="entry name" value="DISEASERSIST"/>
</dbReference>
<accession>A0A918AZM2</accession>
<evidence type="ECO:0000313" key="9">
    <source>
        <dbReference type="Proteomes" id="UP000654123"/>
    </source>
</evidence>
<keyword evidence="9" id="KW-1185">Reference proteome</keyword>
<dbReference type="PANTHER" id="PTHR35807:SF1">
    <property type="entry name" value="TRANSCRIPTIONAL REGULATOR REDD"/>
    <property type="match status" value="1"/>
</dbReference>
<dbReference type="CDD" id="cd15831">
    <property type="entry name" value="BTAD"/>
    <property type="match status" value="1"/>
</dbReference>
<gene>
    <name evidence="8" type="ORF">GCM10010249_15050</name>
</gene>
<dbReference type="GO" id="GO:0003677">
    <property type="term" value="F:DNA binding"/>
    <property type="evidence" value="ECO:0007669"/>
    <property type="project" value="UniProtKB-UniRule"/>
</dbReference>
<name>A0A918AZM2_9ACTN</name>
<dbReference type="EMBL" id="BMSV01000002">
    <property type="protein sequence ID" value="GGP97529.1"/>
    <property type="molecule type" value="Genomic_DNA"/>
</dbReference>
<dbReference type="SMART" id="SM00862">
    <property type="entry name" value="Trans_reg_C"/>
    <property type="match status" value="1"/>
</dbReference>
<dbReference type="Gene3D" id="3.40.50.300">
    <property type="entry name" value="P-loop containing nucleotide triphosphate hydrolases"/>
    <property type="match status" value="1"/>
</dbReference>
<protein>
    <submittedName>
        <fullName evidence="8">SARP family transcriptional regulator</fullName>
    </submittedName>
</protein>
<dbReference type="InterPro" id="IPR036388">
    <property type="entry name" value="WH-like_DNA-bd_sf"/>
</dbReference>
<dbReference type="InterPro" id="IPR011990">
    <property type="entry name" value="TPR-like_helical_dom_sf"/>
</dbReference>
<proteinExistence type="inferred from homology"/>
<sequence>MTMLISVLGPVEARFDGRETDLGHVRQRSVLAALAAEANRTVPPAELIARVWGEDAPQRARATLHSYLSRLRQKVEDEHTRILRRSGGYVLEAEESAIDLLRFRVAVAEARRGPASHSAARLTEALGLWRGEPFAGIESPWFDGLREQLLAEQHAARLDLNDALLALGRHAEALPDLLAQVARQPFEERLVAQVMLALHRCGRSADALTQYETTRVTLAEELGIDPGPALRKLYHGILVGDPALGASAAVVAPVAAGTAPDVVPLPVPRQLPAAPAAFTGRNHELAALDDMLKAPSDGNPVLVISAIGGAGGIGKTWLALKWAHDHLDGFPDGQLYADLRGFDPSAEPVSAVTVISGFLTALGTTPEVTPADPAAQAALYRSLVANRRMLIVLDNARDADQVRPLLPGSVTCAVVVTSRHQMTGLATTHGARCLNLEPLPDQEAREVFTGALGQDRVTAEPEAVTSLLRQCAGLPLALGLVAARAAARPDFTLSLLAEELDDVSTRLDALSSGDLTTDVRAVFEASYHTLDDAAARLFDLLGLVAGPDVSLPAAASLVALPLARTRMLLQTMERVNLVQQRTQGRYRMHDLIRLYAAERGRLQPAATKDAALARVAAFYLHTAYAANQALDLECPRFPLMPPPAGCLPLAFRERGQAMAWCETEHDNLTATVKWAAAAGDHTTAWQLPTVLVPYFTMRKSWGDAVAANETALASARHLGHRPAQVWALLSLGFVEQQSQHRFDRAVTRFECALDISRTIDAPWEQSTALIALAEARRHLKRFDEACGALRECLELCRRFGFRRLEAWALKELGHSLQESERVEESVEHLQHSLAILREGHDRYSEAITLECLGQAHRMLGHFDQALACLRQALAICQADGYPWTEAQTMAALGQTLDSLGETDAARRAWQRQLSILEDLGHPHAERLRARLTAARPR</sequence>
<dbReference type="Gene3D" id="1.10.10.10">
    <property type="entry name" value="Winged helix-like DNA-binding domain superfamily/Winged helix DNA-binding domain"/>
    <property type="match status" value="1"/>
</dbReference>
<keyword evidence="3" id="KW-0805">Transcription regulation</keyword>
<dbReference type="SMART" id="SM00028">
    <property type="entry name" value="TPR"/>
    <property type="match status" value="5"/>
</dbReference>
<dbReference type="SUPFAM" id="SSF48452">
    <property type="entry name" value="TPR-like"/>
    <property type="match status" value="2"/>
</dbReference>
<dbReference type="InterPro" id="IPR019734">
    <property type="entry name" value="TPR_rpt"/>
</dbReference>
<evidence type="ECO:0000256" key="6">
    <source>
        <dbReference type="PROSITE-ProRule" id="PRU01091"/>
    </source>
</evidence>
<dbReference type="RefSeq" id="WP_189531051.1">
    <property type="nucleotide sequence ID" value="NZ_BMSV01000002.1"/>
</dbReference>
<dbReference type="SUPFAM" id="SSF46894">
    <property type="entry name" value="C-terminal effector domain of the bipartite response regulators"/>
    <property type="match status" value="1"/>
</dbReference>
<dbReference type="SMART" id="SM01043">
    <property type="entry name" value="BTAD"/>
    <property type="match status" value="1"/>
</dbReference>
<dbReference type="Pfam" id="PF00486">
    <property type="entry name" value="Trans_reg_C"/>
    <property type="match status" value="1"/>
</dbReference>
<dbReference type="InterPro" id="IPR016032">
    <property type="entry name" value="Sig_transdc_resp-reg_C-effctor"/>
</dbReference>
<dbReference type="PANTHER" id="PTHR35807">
    <property type="entry name" value="TRANSCRIPTIONAL REGULATOR REDD-RELATED"/>
    <property type="match status" value="1"/>
</dbReference>
<keyword evidence="4 6" id="KW-0238">DNA-binding</keyword>
<dbReference type="GO" id="GO:0000160">
    <property type="term" value="P:phosphorelay signal transduction system"/>
    <property type="evidence" value="ECO:0007669"/>
    <property type="project" value="UniProtKB-KW"/>
</dbReference>
<dbReference type="Gene3D" id="1.25.40.10">
    <property type="entry name" value="Tetratricopeptide repeat domain"/>
    <property type="match status" value="2"/>
</dbReference>
<feature type="DNA-binding region" description="OmpR/PhoB-type" evidence="6">
    <location>
        <begin position="1"/>
        <end position="93"/>
    </location>
</feature>
<dbReference type="InterPro" id="IPR005158">
    <property type="entry name" value="BTAD"/>
</dbReference>
<dbReference type="GO" id="GO:0006355">
    <property type="term" value="P:regulation of DNA-templated transcription"/>
    <property type="evidence" value="ECO:0007669"/>
    <property type="project" value="InterPro"/>
</dbReference>
<dbReference type="CDD" id="cd00383">
    <property type="entry name" value="trans_reg_C"/>
    <property type="match status" value="1"/>
</dbReference>
<dbReference type="InterPro" id="IPR001867">
    <property type="entry name" value="OmpR/PhoB-type_DNA-bd"/>
</dbReference>
<feature type="domain" description="OmpR/PhoB-type" evidence="7">
    <location>
        <begin position="1"/>
        <end position="93"/>
    </location>
</feature>
<evidence type="ECO:0000256" key="4">
    <source>
        <dbReference type="ARBA" id="ARBA00023125"/>
    </source>
</evidence>
<dbReference type="Proteomes" id="UP000654123">
    <property type="component" value="Unassembled WGS sequence"/>
</dbReference>
<evidence type="ECO:0000256" key="2">
    <source>
        <dbReference type="ARBA" id="ARBA00023012"/>
    </source>
</evidence>
<dbReference type="SUPFAM" id="SSF52540">
    <property type="entry name" value="P-loop containing nucleoside triphosphate hydrolases"/>
    <property type="match status" value="1"/>
</dbReference>
<evidence type="ECO:0000256" key="1">
    <source>
        <dbReference type="ARBA" id="ARBA00005820"/>
    </source>
</evidence>
<dbReference type="AlphaFoldDB" id="A0A918AZM2"/>
<evidence type="ECO:0000256" key="5">
    <source>
        <dbReference type="ARBA" id="ARBA00023163"/>
    </source>
</evidence>
<dbReference type="Pfam" id="PF03704">
    <property type="entry name" value="BTAD"/>
    <property type="match status" value="1"/>
</dbReference>
<dbReference type="InterPro" id="IPR051677">
    <property type="entry name" value="AfsR-DnrI-RedD_regulator"/>
</dbReference>
<organism evidence="8 9">
    <name type="scientific">Streptomyces roseolilacinus</name>
    <dbReference type="NCBI Taxonomy" id="66904"/>
    <lineage>
        <taxon>Bacteria</taxon>
        <taxon>Bacillati</taxon>
        <taxon>Actinomycetota</taxon>
        <taxon>Actinomycetes</taxon>
        <taxon>Kitasatosporales</taxon>
        <taxon>Streptomycetaceae</taxon>
        <taxon>Streptomyces</taxon>
    </lineage>
</organism>
<keyword evidence="5" id="KW-0804">Transcription</keyword>
<evidence type="ECO:0000259" key="7">
    <source>
        <dbReference type="PROSITE" id="PS51755"/>
    </source>
</evidence>